<dbReference type="Proteomes" id="UP001454086">
    <property type="component" value="Unassembled WGS sequence"/>
</dbReference>
<dbReference type="RefSeq" id="WP_040382482.1">
    <property type="nucleotide sequence ID" value="NZ_JBBMFM010000325.1"/>
</dbReference>
<dbReference type="InterPro" id="IPR052710">
    <property type="entry name" value="CAAX_protease"/>
</dbReference>
<evidence type="ECO:0000259" key="1">
    <source>
        <dbReference type="Pfam" id="PF02517"/>
    </source>
</evidence>
<accession>A0ABV1DJD6</accession>
<evidence type="ECO:0000313" key="3">
    <source>
        <dbReference type="Proteomes" id="UP001454086"/>
    </source>
</evidence>
<reference evidence="2 3" key="1">
    <citation type="submission" date="2024-03" db="EMBL/GenBank/DDBJ databases">
        <title>Human intestinal bacterial collection.</title>
        <authorList>
            <person name="Pauvert C."/>
            <person name="Hitch T.C.A."/>
            <person name="Clavel T."/>
        </authorList>
    </citation>
    <scope>NUCLEOTIDE SEQUENCE [LARGE SCALE GENOMIC DNA]</scope>
    <source>
        <strain evidence="2 3">CLA-SR-H021</strain>
    </source>
</reference>
<gene>
    <name evidence="2" type="ORF">WMQ36_30335</name>
</gene>
<dbReference type="PANTHER" id="PTHR36435:SF1">
    <property type="entry name" value="CAAX AMINO TERMINAL PROTEASE FAMILY PROTEIN"/>
    <property type="match status" value="1"/>
</dbReference>
<dbReference type="InterPro" id="IPR003675">
    <property type="entry name" value="Rce1/LyrA-like_dom"/>
</dbReference>
<comment type="caution">
    <text evidence="2">The sequence shown here is derived from an EMBL/GenBank/DDBJ whole genome shotgun (WGS) entry which is preliminary data.</text>
</comment>
<feature type="domain" description="CAAX prenyl protease 2/Lysostaphin resistance protein A-like" evidence="1">
    <location>
        <begin position="119"/>
        <end position="204"/>
    </location>
</feature>
<proteinExistence type="predicted"/>
<evidence type="ECO:0000313" key="2">
    <source>
        <dbReference type="EMBL" id="MEQ2429269.1"/>
    </source>
</evidence>
<sequence>MAFLIWIFFQMITSIINGLCFSIFSSLDYIARSIMLYTTQGISYMVFIIFFKKYLSGSNLKKCFISSEWRPYLLCLLSGIGICMSHKLIFMLIPQIGAGLFNQIGSEAFDAIQDSSRNPVIIIYTCLILPVLEELFFRGILYNSIKRYHRNIYAVIFSAILFGISHMNLVQFISAVYMGLIIGYVISITNDLRLGMLIHIANNTYSLILNYFMKSDFIPYHVMVSSIAIGFLILIFSLIFLKKYIKNQADPKLI</sequence>
<dbReference type="EMBL" id="JBBMFM010000325">
    <property type="protein sequence ID" value="MEQ2429269.1"/>
    <property type="molecule type" value="Genomic_DNA"/>
</dbReference>
<dbReference type="PANTHER" id="PTHR36435">
    <property type="entry name" value="SLR1288 PROTEIN"/>
    <property type="match status" value="1"/>
</dbReference>
<organism evidence="2 3">
    <name type="scientific">Enterocloster hominis</name>
    <name type="common">ex Hitch et al. 2024</name>
    <dbReference type="NCBI Taxonomy" id="1917870"/>
    <lineage>
        <taxon>Bacteria</taxon>
        <taxon>Bacillati</taxon>
        <taxon>Bacillota</taxon>
        <taxon>Clostridia</taxon>
        <taxon>Lachnospirales</taxon>
        <taxon>Lachnospiraceae</taxon>
        <taxon>Enterocloster</taxon>
    </lineage>
</organism>
<dbReference type="Pfam" id="PF02517">
    <property type="entry name" value="Rce1-like"/>
    <property type="match status" value="1"/>
</dbReference>
<keyword evidence="3" id="KW-1185">Reference proteome</keyword>
<name>A0ABV1DJD6_9FIRM</name>
<protein>
    <submittedName>
        <fullName evidence="2">Type II CAAX endopeptidase family protein</fullName>
    </submittedName>
</protein>